<organism evidence="2 3">
    <name type="scientific">Phrynosoma platyrhinos</name>
    <name type="common">Desert horned lizard</name>
    <dbReference type="NCBI Taxonomy" id="52577"/>
    <lineage>
        <taxon>Eukaryota</taxon>
        <taxon>Metazoa</taxon>
        <taxon>Chordata</taxon>
        <taxon>Craniata</taxon>
        <taxon>Vertebrata</taxon>
        <taxon>Euteleostomi</taxon>
        <taxon>Lepidosauria</taxon>
        <taxon>Squamata</taxon>
        <taxon>Bifurcata</taxon>
        <taxon>Unidentata</taxon>
        <taxon>Episquamata</taxon>
        <taxon>Toxicofera</taxon>
        <taxon>Iguania</taxon>
        <taxon>Phrynosomatidae</taxon>
        <taxon>Phrynosomatinae</taxon>
        <taxon>Phrynosoma</taxon>
    </lineage>
</organism>
<gene>
    <name evidence="2" type="ORF">JD844_000301</name>
</gene>
<protein>
    <submittedName>
        <fullName evidence="2">Uncharacterized protein</fullName>
    </submittedName>
</protein>
<reference evidence="2 3" key="1">
    <citation type="journal article" date="2022" name="Gigascience">
        <title>A chromosome-level genome assembly and annotation of the desert horned lizard, Phrynosoma platyrhinos, provides insight into chromosomal rearrangements among reptiles.</title>
        <authorList>
            <person name="Koochekian N."/>
            <person name="Ascanio A."/>
            <person name="Farleigh K."/>
            <person name="Card D.C."/>
            <person name="Schield D.R."/>
            <person name="Castoe T.A."/>
            <person name="Jezkova T."/>
        </authorList>
    </citation>
    <scope>NUCLEOTIDE SEQUENCE [LARGE SCALE GENOMIC DNA]</scope>
    <source>
        <strain evidence="2">NK-2021</strain>
    </source>
</reference>
<proteinExistence type="predicted"/>
<dbReference type="Gene3D" id="3.40.50.720">
    <property type="entry name" value="NAD(P)-binding Rossmann-like Domain"/>
    <property type="match status" value="1"/>
</dbReference>
<dbReference type="EMBL" id="JAIPUX010003776">
    <property type="protein sequence ID" value="KAH0619578.1"/>
    <property type="molecule type" value="Genomic_DNA"/>
</dbReference>
<evidence type="ECO:0000313" key="2">
    <source>
        <dbReference type="EMBL" id="KAH0619578.1"/>
    </source>
</evidence>
<name>A0ABQ7SQH3_PHRPL</name>
<feature type="chain" id="PRO_5046693976" evidence="1">
    <location>
        <begin position="20"/>
        <end position="71"/>
    </location>
</feature>
<sequence length="71" mass="7601">MLCTFGSIKVFLLVAVVTSGPSNIKNAAVRVSEWLKGTVLNLLVNNATIFNLGTVDSETPEAMAEVFKTND</sequence>
<dbReference type="Proteomes" id="UP000826234">
    <property type="component" value="Unassembled WGS sequence"/>
</dbReference>
<feature type="signal peptide" evidence="1">
    <location>
        <begin position="1"/>
        <end position="19"/>
    </location>
</feature>
<keyword evidence="3" id="KW-1185">Reference proteome</keyword>
<evidence type="ECO:0000256" key="1">
    <source>
        <dbReference type="SAM" id="SignalP"/>
    </source>
</evidence>
<keyword evidence="1" id="KW-0732">Signal</keyword>
<comment type="caution">
    <text evidence="2">The sequence shown here is derived from an EMBL/GenBank/DDBJ whole genome shotgun (WGS) entry which is preliminary data.</text>
</comment>
<evidence type="ECO:0000313" key="3">
    <source>
        <dbReference type="Proteomes" id="UP000826234"/>
    </source>
</evidence>
<accession>A0ABQ7SQH3</accession>